<evidence type="ECO:0000313" key="9">
    <source>
        <dbReference type="Proteomes" id="UP000324233"/>
    </source>
</evidence>
<dbReference type="InterPro" id="IPR003339">
    <property type="entry name" value="ABC/ECF_trnsptr_transmembrane"/>
</dbReference>
<dbReference type="KEGG" id="agv:OJF2_19900"/>
<feature type="transmembrane region" description="Helical" evidence="7">
    <location>
        <begin position="21"/>
        <end position="37"/>
    </location>
</feature>
<evidence type="ECO:0000313" key="8">
    <source>
        <dbReference type="EMBL" id="QEH33488.1"/>
    </source>
</evidence>
<evidence type="ECO:0000256" key="7">
    <source>
        <dbReference type="SAM" id="Phobius"/>
    </source>
</evidence>
<gene>
    <name evidence="8" type="primary">nikQ</name>
    <name evidence="8" type="ORF">OJF2_19900</name>
</gene>
<protein>
    <submittedName>
        <fullName evidence="8">Nickel transport protein NikQ</fullName>
    </submittedName>
</protein>
<evidence type="ECO:0000256" key="2">
    <source>
        <dbReference type="ARBA" id="ARBA00022475"/>
    </source>
</evidence>
<feature type="transmembrane region" description="Helical" evidence="7">
    <location>
        <begin position="43"/>
        <end position="59"/>
    </location>
</feature>
<feature type="transmembrane region" description="Helical" evidence="7">
    <location>
        <begin position="71"/>
        <end position="90"/>
    </location>
</feature>
<dbReference type="OrthoDB" id="8585740at2"/>
<reference evidence="8 9" key="1">
    <citation type="submission" date="2019-08" db="EMBL/GenBank/DDBJ databases">
        <title>Deep-cultivation of Planctomycetes and their phenomic and genomic characterization uncovers novel biology.</title>
        <authorList>
            <person name="Wiegand S."/>
            <person name="Jogler M."/>
            <person name="Boedeker C."/>
            <person name="Pinto D."/>
            <person name="Vollmers J."/>
            <person name="Rivas-Marin E."/>
            <person name="Kohn T."/>
            <person name="Peeters S.H."/>
            <person name="Heuer A."/>
            <person name="Rast P."/>
            <person name="Oberbeckmann S."/>
            <person name="Bunk B."/>
            <person name="Jeske O."/>
            <person name="Meyerdierks A."/>
            <person name="Storesund J.E."/>
            <person name="Kallscheuer N."/>
            <person name="Luecker S."/>
            <person name="Lage O.M."/>
            <person name="Pohl T."/>
            <person name="Merkel B.J."/>
            <person name="Hornburger P."/>
            <person name="Mueller R.-W."/>
            <person name="Bruemmer F."/>
            <person name="Labrenz M."/>
            <person name="Spormann A.M."/>
            <person name="Op den Camp H."/>
            <person name="Overmann J."/>
            <person name="Amann R."/>
            <person name="Jetten M.S.M."/>
            <person name="Mascher T."/>
            <person name="Medema M.H."/>
            <person name="Devos D.P."/>
            <person name="Kaster A.-K."/>
            <person name="Ovreas L."/>
            <person name="Rohde M."/>
            <person name="Galperin M.Y."/>
            <person name="Jogler C."/>
        </authorList>
    </citation>
    <scope>NUCLEOTIDE SEQUENCE [LARGE SCALE GENOMIC DNA]</scope>
    <source>
        <strain evidence="8 9">OJF2</strain>
    </source>
</reference>
<evidence type="ECO:0000256" key="3">
    <source>
        <dbReference type="ARBA" id="ARBA00022692"/>
    </source>
</evidence>
<evidence type="ECO:0000256" key="4">
    <source>
        <dbReference type="ARBA" id="ARBA00022989"/>
    </source>
</evidence>
<accession>A0A5B9VYV3</accession>
<comment type="subcellular location">
    <subcellularLocation>
        <location evidence="1">Membrane</location>
        <topology evidence="1">Multi-pass membrane protein</topology>
    </subcellularLocation>
</comment>
<keyword evidence="4 7" id="KW-1133">Transmembrane helix</keyword>
<dbReference type="Pfam" id="PF02361">
    <property type="entry name" value="CbiQ"/>
    <property type="match status" value="1"/>
</dbReference>
<name>A0A5B9VYV3_9BACT</name>
<dbReference type="RefSeq" id="WP_148593392.1">
    <property type="nucleotide sequence ID" value="NZ_CP042997.1"/>
</dbReference>
<dbReference type="GO" id="GO:0005886">
    <property type="term" value="C:plasma membrane"/>
    <property type="evidence" value="ECO:0007669"/>
    <property type="project" value="UniProtKB-ARBA"/>
</dbReference>
<proteinExistence type="predicted"/>
<dbReference type="Proteomes" id="UP000324233">
    <property type="component" value="Chromosome"/>
</dbReference>
<dbReference type="CDD" id="cd16914">
    <property type="entry name" value="EcfT"/>
    <property type="match status" value="1"/>
</dbReference>
<evidence type="ECO:0000256" key="1">
    <source>
        <dbReference type="ARBA" id="ARBA00004141"/>
    </source>
</evidence>
<evidence type="ECO:0000256" key="6">
    <source>
        <dbReference type="SAM" id="MobiDB-lite"/>
    </source>
</evidence>
<dbReference type="PANTHER" id="PTHR34857">
    <property type="entry name" value="SLL0384 PROTEIN"/>
    <property type="match status" value="1"/>
</dbReference>
<dbReference type="PANTHER" id="PTHR34857:SF2">
    <property type="entry name" value="SLL0384 PROTEIN"/>
    <property type="match status" value="1"/>
</dbReference>
<feature type="transmembrane region" description="Helical" evidence="7">
    <location>
        <begin position="110"/>
        <end position="128"/>
    </location>
</feature>
<dbReference type="AlphaFoldDB" id="A0A5B9VYV3"/>
<dbReference type="InterPro" id="IPR051611">
    <property type="entry name" value="ECF_transporter_component"/>
</dbReference>
<keyword evidence="9" id="KW-1185">Reference proteome</keyword>
<dbReference type="EMBL" id="CP042997">
    <property type="protein sequence ID" value="QEH33488.1"/>
    <property type="molecule type" value="Genomic_DNA"/>
</dbReference>
<sequence>MWPEPADGRRGDGGPLDRLDARLKVVASVLYVIAVIAVPHGRWRILGVLALALLFVIGLSGTSPRILLRRWAGLLALVAVLAFTVAPGIAERSGRGAFEVASMILAKNGLALLMMLTMAAVTPLPQAVRALGRLGLPRVLVETLEFMERYVHVLLDELDRMATARRARSFTNRRWLPWGTLTGLIGALLLRSFERAERVEAAMLARGWEGAFRRLEDPEPGRGLARPTTSRAVDGEGASEAP</sequence>
<feature type="region of interest" description="Disordered" evidence="6">
    <location>
        <begin position="216"/>
        <end position="242"/>
    </location>
</feature>
<evidence type="ECO:0000256" key="5">
    <source>
        <dbReference type="ARBA" id="ARBA00023136"/>
    </source>
</evidence>
<keyword evidence="5 7" id="KW-0472">Membrane</keyword>
<organism evidence="8 9">
    <name type="scientific">Aquisphaera giovannonii</name>
    <dbReference type="NCBI Taxonomy" id="406548"/>
    <lineage>
        <taxon>Bacteria</taxon>
        <taxon>Pseudomonadati</taxon>
        <taxon>Planctomycetota</taxon>
        <taxon>Planctomycetia</taxon>
        <taxon>Isosphaerales</taxon>
        <taxon>Isosphaeraceae</taxon>
        <taxon>Aquisphaera</taxon>
    </lineage>
</organism>
<keyword evidence="3 7" id="KW-0812">Transmembrane</keyword>
<keyword evidence="2" id="KW-1003">Cell membrane</keyword>